<dbReference type="InterPro" id="IPR036428">
    <property type="entry name" value="PCD_sf"/>
</dbReference>
<evidence type="ECO:0000256" key="4">
    <source>
        <dbReference type="HAMAP-Rule" id="MF_00434"/>
    </source>
</evidence>
<dbReference type="AlphaFoldDB" id="A0A163C1N1"/>
<protein>
    <recommendedName>
        <fullName evidence="4">Putative pterin-4-alpha-carbinolamine dehydratase</fullName>
        <shortName evidence="4">PHS</shortName>
        <ecNumber evidence="4">4.2.1.96</ecNumber>
    </recommendedName>
    <alternativeName>
        <fullName evidence="4">4-alpha-hydroxy-tetrahydropterin dehydratase</fullName>
    </alternativeName>
    <alternativeName>
        <fullName evidence="4">Pterin carbinolamine dehydratase</fullName>
        <shortName evidence="4">PCD</shortName>
    </alternativeName>
</protein>
<dbReference type="RefSeq" id="WP_066308899.1">
    <property type="nucleotide sequence ID" value="NZ_LQRT01000002.1"/>
</dbReference>
<dbReference type="SUPFAM" id="SSF55248">
    <property type="entry name" value="PCD-like"/>
    <property type="match status" value="1"/>
</dbReference>
<gene>
    <name evidence="5" type="ORF">AWE51_00620</name>
</gene>
<comment type="caution">
    <text evidence="5">The sequence shown here is derived from an EMBL/GenBank/DDBJ whole genome shotgun (WGS) entry which is preliminary data.</text>
</comment>
<dbReference type="NCBIfam" id="NF002018">
    <property type="entry name" value="PRK00823.1-3"/>
    <property type="match status" value="1"/>
</dbReference>
<dbReference type="PANTHER" id="PTHR12599:SF0">
    <property type="entry name" value="PTERIN-4-ALPHA-CARBINOLAMINE DEHYDRATASE"/>
    <property type="match status" value="1"/>
</dbReference>
<dbReference type="Proteomes" id="UP000076715">
    <property type="component" value="Unassembled WGS sequence"/>
</dbReference>
<proteinExistence type="inferred from homology"/>
<keyword evidence="6" id="KW-1185">Reference proteome</keyword>
<dbReference type="OrthoDB" id="9794987at2"/>
<accession>A0A163C1N1</accession>
<dbReference type="Gene3D" id="3.30.1360.20">
    <property type="entry name" value="Transcriptional coactivator/pterin dehydratase"/>
    <property type="match status" value="1"/>
</dbReference>
<dbReference type="InterPro" id="IPR001533">
    <property type="entry name" value="Pterin_deHydtase"/>
</dbReference>
<dbReference type="GO" id="GO:0008124">
    <property type="term" value="F:4-alpha-hydroxytetrahydrobiopterin dehydratase activity"/>
    <property type="evidence" value="ECO:0007669"/>
    <property type="project" value="UniProtKB-UniRule"/>
</dbReference>
<name>A0A163C1N1_9FLAO</name>
<comment type="similarity">
    <text evidence="2 4">Belongs to the pterin-4-alpha-carbinolamine dehydratase family.</text>
</comment>
<evidence type="ECO:0000256" key="3">
    <source>
        <dbReference type="ARBA" id="ARBA00023239"/>
    </source>
</evidence>
<dbReference type="GO" id="GO:0006729">
    <property type="term" value="P:tetrahydrobiopterin biosynthetic process"/>
    <property type="evidence" value="ECO:0007669"/>
    <property type="project" value="InterPro"/>
</dbReference>
<keyword evidence="3 4" id="KW-0456">Lyase</keyword>
<dbReference type="EMBL" id="LQRT01000002">
    <property type="protein sequence ID" value="KZS41976.1"/>
    <property type="molecule type" value="Genomic_DNA"/>
</dbReference>
<reference evidence="5 6" key="1">
    <citation type="submission" date="2016-01" db="EMBL/GenBank/DDBJ databases">
        <title>The draft genome sequence of Aquimarina sp. RZW4-3-2.</title>
        <authorList>
            <person name="Wang Y."/>
        </authorList>
    </citation>
    <scope>NUCLEOTIDE SEQUENCE [LARGE SCALE GENOMIC DNA]</scope>
    <source>
        <strain evidence="5 6">RZW4-3-2</strain>
    </source>
</reference>
<dbReference type="PANTHER" id="PTHR12599">
    <property type="entry name" value="PTERIN-4-ALPHA-CARBINOLAMINE DEHYDRATASE"/>
    <property type="match status" value="1"/>
</dbReference>
<evidence type="ECO:0000313" key="6">
    <source>
        <dbReference type="Proteomes" id="UP000076715"/>
    </source>
</evidence>
<dbReference type="Pfam" id="PF01329">
    <property type="entry name" value="Pterin_4a"/>
    <property type="match status" value="1"/>
</dbReference>
<dbReference type="EC" id="4.2.1.96" evidence="4"/>
<dbReference type="HAMAP" id="MF_00434">
    <property type="entry name" value="Pterin_4_alpha"/>
    <property type="match status" value="1"/>
</dbReference>
<sequence>MIKLSESEIQKKLKEVDGWEYNENALHTTFEFNDFKDAFSVMTRIAFEAELQQHHPDWSNVYNKLQISLSTHDAGGITENDFVLAKTIDKIIEGDS</sequence>
<dbReference type="CDD" id="cd00914">
    <property type="entry name" value="PCD_DCoH_subfamily_b"/>
    <property type="match status" value="1"/>
</dbReference>
<evidence type="ECO:0000256" key="1">
    <source>
        <dbReference type="ARBA" id="ARBA00001554"/>
    </source>
</evidence>
<comment type="catalytic activity">
    <reaction evidence="1 4">
        <text>(4aS,6R)-4a-hydroxy-L-erythro-5,6,7,8-tetrahydrobiopterin = (6R)-L-erythro-6,7-dihydrobiopterin + H2O</text>
        <dbReference type="Rhea" id="RHEA:11920"/>
        <dbReference type="ChEBI" id="CHEBI:15377"/>
        <dbReference type="ChEBI" id="CHEBI:15642"/>
        <dbReference type="ChEBI" id="CHEBI:43120"/>
        <dbReference type="EC" id="4.2.1.96"/>
    </reaction>
</comment>
<dbReference type="STRING" id="1642818.AWE51_00620"/>
<evidence type="ECO:0000256" key="2">
    <source>
        <dbReference type="ARBA" id="ARBA00006472"/>
    </source>
</evidence>
<organism evidence="5 6">
    <name type="scientific">Aquimarina aggregata</name>
    <dbReference type="NCBI Taxonomy" id="1642818"/>
    <lineage>
        <taxon>Bacteria</taxon>
        <taxon>Pseudomonadati</taxon>
        <taxon>Bacteroidota</taxon>
        <taxon>Flavobacteriia</taxon>
        <taxon>Flavobacteriales</taxon>
        <taxon>Flavobacteriaceae</taxon>
        <taxon>Aquimarina</taxon>
    </lineage>
</organism>
<evidence type="ECO:0000313" key="5">
    <source>
        <dbReference type="EMBL" id="KZS41976.1"/>
    </source>
</evidence>
<dbReference type="NCBIfam" id="NF002017">
    <property type="entry name" value="PRK00823.1-2"/>
    <property type="match status" value="1"/>
</dbReference>